<dbReference type="SUPFAM" id="SSF55874">
    <property type="entry name" value="ATPase domain of HSP90 chaperone/DNA topoisomerase II/histidine kinase"/>
    <property type="match status" value="1"/>
</dbReference>
<feature type="transmembrane region" description="Helical" evidence="1">
    <location>
        <begin position="94"/>
        <end position="114"/>
    </location>
</feature>
<dbReference type="EMBL" id="JAJBNC010000025">
    <property type="protein sequence ID" value="MCB5494907.1"/>
    <property type="molecule type" value="Genomic_DNA"/>
</dbReference>
<feature type="transmembrane region" description="Helical" evidence="1">
    <location>
        <begin position="184"/>
        <end position="206"/>
    </location>
</feature>
<dbReference type="GO" id="GO:0042802">
    <property type="term" value="F:identical protein binding"/>
    <property type="evidence" value="ECO:0007669"/>
    <property type="project" value="TreeGrafter"/>
</dbReference>
<dbReference type="CDD" id="cd16935">
    <property type="entry name" value="HATPase_AgrC-ComD-like"/>
    <property type="match status" value="1"/>
</dbReference>
<sequence length="430" mass="49343">MSENPKLGMESLWYGINLWISCLVFLLPLRRKTHFKVRLILSGAVCVLILSGVYYLIENLTDWSYWGQVPLLFITYFSAVLIFYNCVKGKGFGLWYCGVWGTMTFLLVLETSYVLCSPLLGDLGNWLLKILFSVAVNVAIGLTLARWMPEKGQYQIGPRQMVSAWVFCIMSENLFIYAKVDPGAALFNIVLQFYCITLLYLQSALFKKSSMRKELETIQLLWHQQKGQYQLSKETIELINHKCHDLKHQVQAIRAVKDEKERETYLEKIEKSVQIYSAIVRTGNEILDTILTEKSLICENSGIHINCVADGSLLAFMNPVDLYTLFGNALDNAIEAVRKLESKEKRVIDIMLYERQSFLMLQIVNPMCGEVKFEDGLPLTTKAKNGYHGYGMKSMLHTIQKYEGHLTTEVKNGCFYFNVMLPLERDSNKK</sequence>
<dbReference type="Proteomes" id="UP001297422">
    <property type="component" value="Unassembled WGS sequence"/>
</dbReference>
<keyword evidence="1" id="KW-1133">Transmembrane helix</keyword>
<dbReference type="RefSeq" id="WP_173879339.1">
    <property type="nucleotide sequence ID" value="NZ_JAAIMT010000020.1"/>
</dbReference>
<feature type="domain" description="Sensor histidine kinase NatK-like C-terminal" evidence="2">
    <location>
        <begin position="317"/>
        <end position="422"/>
    </location>
</feature>
<dbReference type="PANTHER" id="PTHR40448">
    <property type="entry name" value="TWO-COMPONENT SENSOR HISTIDINE KINASE"/>
    <property type="match status" value="1"/>
</dbReference>
<dbReference type="Gene3D" id="3.30.565.10">
    <property type="entry name" value="Histidine kinase-like ATPase, C-terminal domain"/>
    <property type="match status" value="1"/>
</dbReference>
<keyword evidence="1" id="KW-0812">Transmembrane</keyword>
<name>A0AAJ1B0Q2_MEDGN</name>
<gene>
    <name evidence="3" type="ORF">LIQ10_14405</name>
</gene>
<feature type="transmembrane region" description="Helical" evidence="1">
    <location>
        <begin position="126"/>
        <end position="148"/>
    </location>
</feature>
<comment type="caution">
    <text evidence="3">The sequence shown here is derived from an EMBL/GenBank/DDBJ whole genome shotgun (WGS) entry which is preliminary data.</text>
</comment>
<evidence type="ECO:0000256" key="1">
    <source>
        <dbReference type="SAM" id="Phobius"/>
    </source>
</evidence>
<feature type="transmembrane region" description="Helical" evidence="1">
    <location>
        <begin position="160"/>
        <end position="178"/>
    </location>
</feature>
<dbReference type="PANTHER" id="PTHR40448:SF1">
    <property type="entry name" value="TWO-COMPONENT SENSOR HISTIDINE KINASE"/>
    <property type="match status" value="1"/>
</dbReference>
<dbReference type="Pfam" id="PF14501">
    <property type="entry name" value="HATPase_c_5"/>
    <property type="match status" value="1"/>
</dbReference>
<proteinExistence type="predicted"/>
<keyword evidence="1" id="KW-0472">Membrane</keyword>
<accession>A0AAJ1B0Q2</accession>
<dbReference type="AlphaFoldDB" id="A0AAJ1B0Q2"/>
<evidence type="ECO:0000259" key="2">
    <source>
        <dbReference type="Pfam" id="PF14501"/>
    </source>
</evidence>
<dbReference type="PROSITE" id="PS51257">
    <property type="entry name" value="PROKAR_LIPOPROTEIN"/>
    <property type="match status" value="1"/>
</dbReference>
<feature type="transmembrane region" description="Helical" evidence="1">
    <location>
        <begin position="37"/>
        <end position="57"/>
    </location>
</feature>
<reference evidence="3" key="1">
    <citation type="submission" date="2021-10" db="EMBL/GenBank/DDBJ databases">
        <title>Collection of gut derived symbiotic bacterial strains cultured from healthy donors.</title>
        <authorList>
            <person name="Lin H."/>
            <person name="Littmann E."/>
            <person name="Claire K."/>
            <person name="Pamer E."/>
        </authorList>
    </citation>
    <scope>NUCLEOTIDE SEQUENCE</scope>
    <source>
        <strain evidence="3">MSK.23.4</strain>
    </source>
</reference>
<evidence type="ECO:0000313" key="3">
    <source>
        <dbReference type="EMBL" id="MCB5494907.1"/>
    </source>
</evidence>
<feature type="transmembrane region" description="Helical" evidence="1">
    <location>
        <begin position="63"/>
        <end position="87"/>
    </location>
</feature>
<evidence type="ECO:0000313" key="4">
    <source>
        <dbReference type="Proteomes" id="UP001297422"/>
    </source>
</evidence>
<protein>
    <submittedName>
        <fullName evidence="3">GHKL domain-containing protein</fullName>
    </submittedName>
</protein>
<dbReference type="InterPro" id="IPR036890">
    <property type="entry name" value="HATPase_C_sf"/>
</dbReference>
<dbReference type="InterPro" id="IPR032834">
    <property type="entry name" value="NatK-like_C"/>
</dbReference>
<feature type="transmembrane region" description="Helical" evidence="1">
    <location>
        <begin position="12"/>
        <end position="30"/>
    </location>
</feature>
<organism evidence="3 4">
    <name type="scientific">Mediterraneibacter gnavus</name>
    <name type="common">Ruminococcus gnavus</name>
    <dbReference type="NCBI Taxonomy" id="33038"/>
    <lineage>
        <taxon>Bacteria</taxon>
        <taxon>Bacillati</taxon>
        <taxon>Bacillota</taxon>
        <taxon>Clostridia</taxon>
        <taxon>Lachnospirales</taxon>
        <taxon>Lachnospiraceae</taxon>
        <taxon>Mediterraneibacter</taxon>
    </lineage>
</organism>